<evidence type="ECO:0000313" key="1">
    <source>
        <dbReference type="EMBL" id="KAA8525873.1"/>
    </source>
</evidence>
<protein>
    <submittedName>
        <fullName evidence="1">Uncharacterized protein</fullName>
    </submittedName>
</protein>
<keyword evidence="2" id="KW-1185">Reference proteome</keyword>
<reference evidence="1 2" key="1">
    <citation type="submission" date="2019-09" db="EMBL/GenBank/DDBJ databases">
        <title>A chromosome-level genome assembly of the Chinese tupelo Nyssa sinensis.</title>
        <authorList>
            <person name="Yang X."/>
            <person name="Kang M."/>
            <person name="Yang Y."/>
            <person name="Xiong H."/>
            <person name="Wang M."/>
            <person name="Zhang Z."/>
            <person name="Wang Z."/>
            <person name="Wu H."/>
            <person name="Ma T."/>
            <person name="Liu J."/>
            <person name="Xi Z."/>
        </authorList>
    </citation>
    <scope>NUCLEOTIDE SEQUENCE [LARGE SCALE GENOMIC DNA]</scope>
    <source>
        <strain evidence="1">J267</strain>
        <tissue evidence="1">Leaf</tissue>
    </source>
</reference>
<proteinExistence type="predicted"/>
<evidence type="ECO:0000313" key="2">
    <source>
        <dbReference type="Proteomes" id="UP000325577"/>
    </source>
</evidence>
<dbReference type="Proteomes" id="UP000325577">
    <property type="component" value="Linkage Group LG3"/>
</dbReference>
<dbReference type="OrthoDB" id="848208at2759"/>
<accession>A0A5J5A4Q8</accession>
<gene>
    <name evidence="1" type="ORF">F0562_007728</name>
</gene>
<dbReference type="AlphaFoldDB" id="A0A5J5A4Q8"/>
<name>A0A5J5A4Q8_9ASTE</name>
<sequence length="121" mass="12609">MEATSTPQQSLSGMTADVGEAFCKCGEGWTCVITKTEAAKAGEAFSKCGSSCTCVTDATVDQISNLQQNTAAGNVFVKCGKGWTCVVSKTEGPDAGKTFLECGEGCMCLIDDKNEVKMARV</sequence>
<dbReference type="EMBL" id="CM018046">
    <property type="protein sequence ID" value="KAA8525873.1"/>
    <property type="molecule type" value="Genomic_DNA"/>
</dbReference>
<organism evidence="1 2">
    <name type="scientific">Nyssa sinensis</name>
    <dbReference type="NCBI Taxonomy" id="561372"/>
    <lineage>
        <taxon>Eukaryota</taxon>
        <taxon>Viridiplantae</taxon>
        <taxon>Streptophyta</taxon>
        <taxon>Embryophyta</taxon>
        <taxon>Tracheophyta</taxon>
        <taxon>Spermatophyta</taxon>
        <taxon>Magnoliopsida</taxon>
        <taxon>eudicotyledons</taxon>
        <taxon>Gunneridae</taxon>
        <taxon>Pentapetalae</taxon>
        <taxon>asterids</taxon>
        <taxon>Cornales</taxon>
        <taxon>Nyssaceae</taxon>
        <taxon>Nyssa</taxon>
    </lineage>
</organism>